<keyword evidence="3" id="KW-1185">Reference proteome</keyword>
<evidence type="ECO:0000313" key="3">
    <source>
        <dbReference type="Proteomes" id="UP000182229"/>
    </source>
</evidence>
<dbReference type="AlphaFoldDB" id="A0A1L9BG04"/>
<dbReference type="InterPro" id="IPR000182">
    <property type="entry name" value="GNAT_dom"/>
</dbReference>
<gene>
    <name evidence="2" type="ORF">BON30_09610</name>
</gene>
<dbReference type="CDD" id="cd04301">
    <property type="entry name" value="NAT_SF"/>
    <property type="match status" value="1"/>
</dbReference>
<dbReference type="STRING" id="83449.BON30_09610"/>
<evidence type="ECO:0000259" key="1">
    <source>
        <dbReference type="PROSITE" id="PS51186"/>
    </source>
</evidence>
<feature type="domain" description="N-acetyltransferase" evidence="1">
    <location>
        <begin position="8"/>
        <end position="164"/>
    </location>
</feature>
<dbReference type="Proteomes" id="UP000182229">
    <property type="component" value="Unassembled WGS sequence"/>
</dbReference>
<dbReference type="Gene3D" id="3.40.630.30">
    <property type="match status" value="1"/>
</dbReference>
<dbReference type="SUPFAM" id="SSF55729">
    <property type="entry name" value="Acyl-CoA N-acyltransferases (Nat)"/>
    <property type="match status" value="1"/>
</dbReference>
<proteinExistence type="predicted"/>
<comment type="caution">
    <text evidence="2">The sequence shown here is derived from an EMBL/GenBank/DDBJ whole genome shotgun (WGS) entry which is preliminary data.</text>
</comment>
<evidence type="ECO:0000313" key="2">
    <source>
        <dbReference type="EMBL" id="OJH41138.1"/>
    </source>
</evidence>
<reference evidence="2 3" key="2">
    <citation type="submission" date="2016-12" db="EMBL/GenBank/DDBJ databases">
        <title>Draft Genome Sequence of Cystobacter ferrugineus Strain Cbfe23.</title>
        <authorList>
            <person name="Akbar S."/>
            <person name="Dowd S.E."/>
            <person name="Stevens D.C."/>
        </authorList>
    </citation>
    <scope>NUCLEOTIDE SEQUENCE [LARGE SCALE GENOMIC DNA]</scope>
    <source>
        <strain evidence="2 3">Cbfe23</strain>
    </source>
</reference>
<dbReference type="GO" id="GO:0016747">
    <property type="term" value="F:acyltransferase activity, transferring groups other than amino-acyl groups"/>
    <property type="evidence" value="ECO:0007669"/>
    <property type="project" value="InterPro"/>
</dbReference>
<dbReference type="PROSITE" id="PS51186">
    <property type="entry name" value="GNAT"/>
    <property type="match status" value="1"/>
</dbReference>
<reference evidence="3" key="1">
    <citation type="submission" date="2016-11" db="EMBL/GenBank/DDBJ databases">
        <authorList>
            <person name="Shukria A."/>
            <person name="Stevens D.C."/>
        </authorList>
    </citation>
    <scope>NUCLEOTIDE SEQUENCE [LARGE SCALE GENOMIC DNA]</scope>
    <source>
        <strain evidence="3">Cbfe23</strain>
    </source>
</reference>
<protein>
    <recommendedName>
        <fullName evidence="1">N-acetyltransferase domain-containing protein</fullName>
    </recommendedName>
</protein>
<accession>A0A1L9BG04</accession>
<dbReference type="InterPro" id="IPR016181">
    <property type="entry name" value="Acyl_CoA_acyltransferase"/>
</dbReference>
<organism evidence="2 3">
    <name type="scientific">Cystobacter ferrugineus</name>
    <dbReference type="NCBI Taxonomy" id="83449"/>
    <lineage>
        <taxon>Bacteria</taxon>
        <taxon>Pseudomonadati</taxon>
        <taxon>Myxococcota</taxon>
        <taxon>Myxococcia</taxon>
        <taxon>Myxococcales</taxon>
        <taxon>Cystobacterineae</taxon>
        <taxon>Archangiaceae</taxon>
        <taxon>Cystobacter</taxon>
    </lineage>
</organism>
<name>A0A1L9BG04_9BACT</name>
<dbReference type="Pfam" id="PF00583">
    <property type="entry name" value="Acetyltransf_1"/>
    <property type="match status" value="1"/>
</dbReference>
<sequence length="211" mass="23373">MLEDGTWAEVRMVRRQDEQLLREGFARLSPRARYQRFLSAKPRLTDEELRYLTDVDGESHVALGVVTWDDLGREVGLGVARFFRLADMPEVAEAAITVVDDAQGKGIGRLLMDCLVQAARERGVDRFEFRVLPGNQPMNRLIQALGPCEPQHEGEALCFSVPLHASSLGESDLIRPLLSLAAQGALTLVGPTCRARLLPHAPLVRQEVHAS</sequence>
<dbReference type="EMBL" id="MPIN01000002">
    <property type="protein sequence ID" value="OJH41138.1"/>
    <property type="molecule type" value="Genomic_DNA"/>
</dbReference>